<reference evidence="1 2" key="1">
    <citation type="journal article" date="2013" name="Mar. Genomics">
        <title>Expression of sulfatases in Rhodopirellula baltica and the diversity of sulfatases in the genus Rhodopirellula.</title>
        <authorList>
            <person name="Wegner C.E."/>
            <person name="Richter-Heitmann T."/>
            <person name="Klindworth A."/>
            <person name="Klockow C."/>
            <person name="Richter M."/>
            <person name="Achstetter T."/>
            <person name="Glockner F.O."/>
            <person name="Harder J."/>
        </authorList>
    </citation>
    <scope>NUCLEOTIDE SEQUENCE [LARGE SCALE GENOMIC DNA]</scope>
    <source>
        <strain evidence="1 2">SM1</strain>
    </source>
</reference>
<proteinExistence type="predicted"/>
<gene>
    <name evidence="1" type="ORF">RMSM_02641</name>
</gene>
<dbReference type="AlphaFoldDB" id="M5RM82"/>
<name>M5RM82_9BACT</name>
<dbReference type="EMBL" id="ANOG01000373">
    <property type="protein sequence ID" value="EMI20433.1"/>
    <property type="molecule type" value="Genomic_DNA"/>
</dbReference>
<evidence type="ECO:0000313" key="2">
    <source>
        <dbReference type="Proteomes" id="UP000011991"/>
    </source>
</evidence>
<protein>
    <submittedName>
        <fullName evidence="1">Uncharacterized protein</fullName>
    </submittedName>
</protein>
<keyword evidence="2" id="KW-1185">Reference proteome</keyword>
<organism evidence="1 2">
    <name type="scientific">Rhodopirellula maiorica SM1</name>
    <dbReference type="NCBI Taxonomy" id="1265738"/>
    <lineage>
        <taxon>Bacteria</taxon>
        <taxon>Pseudomonadati</taxon>
        <taxon>Planctomycetota</taxon>
        <taxon>Planctomycetia</taxon>
        <taxon>Pirellulales</taxon>
        <taxon>Pirellulaceae</taxon>
        <taxon>Novipirellula</taxon>
    </lineage>
</organism>
<dbReference type="Proteomes" id="UP000011991">
    <property type="component" value="Unassembled WGS sequence"/>
</dbReference>
<comment type="caution">
    <text evidence="1">The sequence shown here is derived from an EMBL/GenBank/DDBJ whole genome shotgun (WGS) entry which is preliminary data.</text>
</comment>
<accession>M5RM82</accession>
<dbReference type="PATRIC" id="fig|1265738.3.peg.2656"/>
<sequence>MGFSEQQRFVHRFRFFGQRDLLLVQMPIHPHSVVNDKKQNDKPKENCIDEDKQLSADRQLMPSVFERFHHGNLTEKSRASFLGSSG</sequence>
<evidence type="ECO:0000313" key="1">
    <source>
        <dbReference type="EMBL" id="EMI20433.1"/>
    </source>
</evidence>